<sequence>MPFLLLLLLLTLSSLPFIGLSPLLLVPSHQHLALDLGVEVVPYRDRAFVFV</sequence>
<dbReference type="EMBL" id="LKAM01000006">
    <property type="protein sequence ID" value="KUM47847.1"/>
    <property type="molecule type" value="Genomic_DNA"/>
</dbReference>
<protein>
    <submittedName>
        <fullName evidence="2">Uncharacterized protein</fullName>
    </submittedName>
</protein>
<proteinExistence type="predicted"/>
<accession>A0A101LYT8</accession>
<name>A0A101LYT8_PICGL</name>
<evidence type="ECO:0000256" key="1">
    <source>
        <dbReference type="SAM" id="SignalP"/>
    </source>
</evidence>
<dbReference type="AlphaFoldDB" id="A0A101LYT8"/>
<comment type="caution">
    <text evidence="2">The sequence shown here is derived from an EMBL/GenBank/DDBJ whole genome shotgun (WGS) entry which is preliminary data.</text>
</comment>
<evidence type="ECO:0000313" key="2">
    <source>
        <dbReference type="EMBL" id="KUM47847.1"/>
    </source>
</evidence>
<organism evidence="2">
    <name type="scientific">Picea glauca</name>
    <name type="common">White spruce</name>
    <name type="synonym">Pinus glauca</name>
    <dbReference type="NCBI Taxonomy" id="3330"/>
    <lineage>
        <taxon>Eukaryota</taxon>
        <taxon>Viridiplantae</taxon>
        <taxon>Streptophyta</taxon>
        <taxon>Embryophyta</taxon>
        <taxon>Tracheophyta</taxon>
        <taxon>Spermatophyta</taxon>
        <taxon>Pinopsida</taxon>
        <taxon>Pinidae</taxon>
        <taxon>Conifers I</taxon>
        <taxon>Pinales</taxon>
        <taxon>Pinaceae</taxon>
        <taxon>Picea</taxon>
    </lineage>
</organism>
<reference evidence="2" key="1">
    <citation type="journal article" date="2015" name="Genome Biol. Evol.">
        <title>Organellar Genomes of White Spruce (Picea glauca): Assembly and Annotation.</title>
        <authorList>
            <person name="Jackman S.D."/>
            <person name="Warren R.L."/>
            <person name="Gibb E.A."/>
            <person name="Vandervalk B.P."/>
            <person name="Mohamadi H."/>
            <person name="Chu J."/>
            <person name="Raymond A."/>
            <person name="Pleasance S."/>
            <person name="Coope R."/>
            <person name="Wildung M.R."/>
            <person name="Ritland C.E."/>
            <person name="Bousquet J."/>
            <person name="Jones S.J."/>
            <person name="Bohlmann J."/>
            <person name="Birol I."/>
        </authorList>
    </citation>
    <scope>NUCLEOTIDE SEQUENCE [LARGE SCALE GENOMIC DNA]</scope>
    <source>
        <tissue evidence="2">Flushing bud</tissue>
    </source>
</reference>
<feature type="signal peptide" evidence="1">
    <location>
        <begin position="1"/>
        <end position="20"/>
    </location>
</feature>
<gene>
    <name evidence="2" type="ORF">ABT39_MTgene4841</name>
</gene>
<feature type="chain" id="PRO_5007100174" evidence="1">
    <location>
        <begin position="21"/>
        <end position="51"/>
    </location>
</feature>
<geneLocation type="mitochondrion" evidence="2"/>
<keyword evidence="1" id="KW-0732">Signal</keyword>
<keyword evidence="2" id="KW-0496">Mitochondrion</keyword>